<dbReference type="InterPro" id="IPR013149">
    <property type="entry name" value="ADH-like_C"/>
</dbReference>
<organism evidence="12 13">
    <name type="scientific">Seminavis robusta</name>
    <dbReference type="NCBI Taxonomy" id="568900"/>
    <lineage>
        <taxon>Eukaryota</taxon>
        <taxon>Sar</taxon>
        <taxon>Stramenopiles</taxon>
        <taxon>Ochrophyta</taxon>
        <taxon>Bacillariophyta</taxon>
        <taxon>Bacillariophyceae</taxon>
        <taxon>Bacillariophycidae</taxon>
        <taxon>Naviculales</taxon>
        <taxon>Naviculaceae</taxon>
        <taxon>Seminavis</taxon>
    </lineage>
</organism>
<dbReference type="Gene3D" id="3.40.50.720">
    <property type="entry name" value="NAD(P)-binding Rossmann-like Domain"/>
    <property type="match status" value="3"/>
</dbReference>
<dbReference type="InterPro" id="IPR029063">
    <property type="entry name" value="SAM-dependent_MTases_sf"/>
</dbReference>
<dbReference type="Gene3D" id="3.10.129.110">
    <property type="entry name" value="Polyketide synthase dehydratase"/>
    <property type="match status" value="1"/>
</dbReference>
<dbReference type="GO" id="GO:0016491">
    <property type="term" value="F:oxidoreductase activity"/>
    <property type="evidence" value="ECO:0007669"/>
    <property type="project" value="InterPro"/>
</dbReference>
<keyword evidence="1" id="KW-0596">Phosphopantetheine</keyword>
<dbReference type="SMART" id="SM00823">
    <property type="entry name" value="PKS_PP"/>
    <property type="match status" value="1"/>
</dbReference>
<dbReference type="FunFam" id="3.40.50.720:FF:000209">
    <property type="entry name" value="Polyketide synthase Pks12"/>
    <property type="match status" value="1"/>
</dbReference>
<dbReference type="InterPro" id="IPR057326">
    <property type="entry name" value="KR_dom"/>
</dbReference>
<dbReference type="PANTHER" id="PTHR43775:SF37">
    <property type="entry name" value="SI:DKEY-61P9.11"/>
    <property type="match status" value="1"/>
</dbReference>
<dbReference type="GO" id="GO:0044550">
    <property type="term" value="P:secondary metabolite biosynthetic process"/>
    <property type="evidence" value="ECO:0007669"/>
    <property type="project" value="UniProtKB-ARBA"/>
</dbReference>
<keyword evidence="3" id="KW-0808">Transferase</keyword>
<feature type="region of interest" description="C-terminal hotdog fold" evidence="7">
    <location>
        <begin position="1113"/>
        <end position="1257"/>
    </location>
</feature>
<name>A0A9N8HML0_9STRA</name>
<feature type="compositionally biased region" description="Low complexity" evidence="8">
    <location>
        <begin position="2547"/>
        <end position="2561"/>
    </location>
</feature>
<dbReference type="InterPro" id="IPR014030">
    <property type="entry name" value="Ketoacyl_synth_N"/>
</dbReference>
<keyword evidence="5" id="KW-0511">Multifunctional enzyme</keyword>
<dbReference type="SMART" id="SM00825">
    <property type="entry name" value="PKS_KS"/>
    <property type="match status" value="1"/>
</dbReference>
<dbReference type="InterPro" id="IPR018201">
    <property type="entry name" value="Ketoacyl_synth_AS"/>
</dbReference>
<keyword evidence="2" id="KW-0597">Phosphoprotein</keyword>
<dbReference type="Gene3D" id="1.10.1200.10">
    <property type="entry name" value="ACP-like"/>
    <property type="match status" value="1"/>
</dbReference>
<dbReference type="Gene3D" id="3.40.50.150">
    <property type="entry name" value="Vaccinia Virus protein VP39"/>
    <property type="match status" value="1"/>
</dbReference>
<comment type="caution">
    <text evidence="12">The sequence shown here is derived from an EMBL/GenBank/DDBJ whole genome shotgun (WGS) entry which is preliminary data.</text>
</comment>
<dbReference type="InterPro" id="IPR020841">
    <property type="entry name" value="PKS_Beta-ketoAc_synthase_dom"/>
</dbReference>
<dbReference type="SUPFAM" id="SSF55048">
    <property type="entry name" value="Probable ACP-binding domain of malonyl-CoA ACP transacylase"/>
    <property type="match status" value="1"/>
</dbReference>
<evidence type="ECO:0000256" key="7">
    <source>
        <dbReference type="PROSITE-ProRule" id="PRU01363"/>
    </source>
</evidence>
<dbReference type="OrthoDB" id="9992527at2759"/>
<accession>A0A9N8HML0</accession>
<keyword evidence="6" id="KW-0012">Acyltransferase</keyword>
<feature type="active site" description="Proton donor; for dehydratase activity" evidence="7">
    <location>
        <position position="1169"/>
    </location>
</feature>
<dbReference type="InterPro" id="IPR020806">
    <property type="entry name" value="PKS_PP-bd"/>
</dbReference>
<dbReference type="Pfam" id="PF21089">
    <property type="entry name" value="PKS_DH_N"/>
    <property type="match status" value="1"/>
</dbReference>
<dbReference type="EMBL" id="CAICTM010000906">
    <property type="protein sequence ID" value="CAB9518125.1"/>
    <property type="molecule type" value="Genomic_DNA"/>
</dbReference>
<dbReference type="SUPFAM" id="SSF51735">
    <property type="entry name" value="NAD(P)-binding Rossmann-fold domains"/>
    <property type="match status" value="3"/>
</dbReference>
<evidence type="ECO:0000256" key="3">
    <source>
        <dbReference type="ARBA" id="ARBA00022679"/>
    </source>
</evidence>
<feature type="domain" description="Carrier" evidence="9">
    <location>
        <begin position="2412"/>
        <end position="2489"/>
    </location>
</feature>
<dbReference type="PROSITE" id="PS52019">
    <property type="entry name" value="PKS_MFAS_DH"/>
    <property type="match status" value="1"/>
</dbReference>
<dbReference type="Proteomes" id="UP001153069">
    <property type="component" value="Unassembled WGS sequence"/>
</dbReference>
<keyword evidence="4" id="KW-0521">NADP</keyword>
<evidence type="ECO:0000313" key="12">
    <source>
        <dbReference type="EMBL" id="CAB9518125.1"/>
    </source>
</evidence>
<dbReference type="InterPro" id="IPR016039">
    <property type="entry name" value="Thiolase-like"/>
</dbReference>
<evidence type="ECO:0000259" key="9">
    <source>
        <dbReference type="PROSITE" id="PS50075"/>
    </source>
</evidence>
<dbReference type="Pfam" id="PF00698">
    <property type="entry name" value="Acyl_transf_1"/>
    <property type="match status" value="1"/>
</dbReference>
<dbReference type="InterPro" id="IPR049552">
    <property type="entry name" value="PKS_DH_N"/>
</dbReference>
<evidence type="ECO:0000256" key="2">
    <source>
        <dbReference type="ARBA" id="ARBA00022553"/>
    </source>
</evidence>
<proteinExistence type="predicted"/>
<dbReference type="Pfam" id="PF00109">
    <property type="entry name" value="ketoacyl-synt"/>
    <property type="match status" value="1"/>
</dbReference>
<dbReference type="PANTHER" id="PTHR43775">
    <property type="entry name" value="FATTY ACID SYNTHASE"/>
    <property type="match status" value="1"/>
</dbReference>
<evidence type="ECO:0000256" key="6">
    <source>
        <dbReference type="ARBA" id="ARBA00023315"/>
    </source>
</evidence>
<dbReference type="Pfam" id="PF14765">
    <property type="entry name" value="PS-DH"/>
    <property type="match status" value="1"/>
</dbReference>
<dbReference type="GO" id="GO:0004315">
    <property type="term" value="F:3-oxoacyl-[acyl-carrier-protein] synthase activity"/>
    <property type="evidence" value="ECO:0007669"/>
    <property type="project" value="InterPro"/>
</dbReference>
<evidence type="ECO:0000313" key="13">
    <source>
        <dbReference type="Proteomes" id="UP001153069"/>
    </source>
</evidence>
<evidence type="ECO:0000256" key="8">
    <source>
        <dbReference type="SAM" id="MobiDB-lite"/>
    </source>
</evidence>
<keyword evidence="13" id="KW-1185">Reference proteome</keyword>
<protein>
    <submittedName>
        <fullName evidence="12">Narbonolide/10-deoxymethynolide synthase PikA2, modules 3 and 4</fullName>
    </submittedName>
</protein>
<dbReference type="InterPro" id="IPR011032">
    <property type="entry name" value="GroES-like_sf"/>
</dbReference>
<dbReference type="InterPro" id="IPR020843">
    <property type="entry name" value="ER"/>
</dbReference>
<dbReference type="Pfam" id="PF07993">
    <property type="entry name" value="NAD_binding_4"/>
    <property type="match status" value="1"/>
</dbReference>
<dbReference type="InterPro" id="IPR014043">
    <property type="entry name" value="Acyl_transferase_dom"/>
</dbReference>
<dbReference type="Pfam" id="PF23297">
    <property type="entry name" value="ACP_SdgA_C"/>
    <property type="match status" value="1"/>
</dbReference>
<evidence type="ECO:0000259" key="11">
    <source>
        <dbReference type="PROSITE" id="PS52019"/>
    </source>
</evidence>
<dbReference type="SUPFAM" id="SSF50129">
    <property type="entry name" value="GroES-like"/>
    <property type="match status" value="1"/>
</dbReference>
<feature type="domain" description="Ketosynthase family 3 (KS3)" evidence="10">
    <location>
        <begin position="17"/>
        <end position="447"/>
    </location>
</feature>
<dbReference type="Gene3D" id="3.40.366.10">
    <property type="entry name" value="Malonyl-Coenzyme A Acyl Carrier Protein, domain 2"/>
    <property type="match status" value="1"/>
</dbReference>
<dbReference type="GO" id="GO:0004312">
    <property type="term" value="F:fatty acid synthase activity"/>
    <property type="evidence" value="ECO:0007669"/>
    <property type="project" value="TreeGrafter"/>
</dbReference>
<evidence type="ECO:0000256" key="1">
    <source>
        <dbReference type="ARBA" id="ARBA00022450"/>
    </source>
</evidence>
<dbReference type="Gene3D" id="3.30.70.3290">
    <property type="match status" value="1"/>
</dbReference>
<dbReference type="Pfam" id="PF08659">
    <property type="entry name" value="KR"/>
    <property type="match status" value="1"/>
</dbReference>
<dbReference type="InterPro" id="IPR014031">
    <property type="entry name" value="Ketoacyl_synth_C"/>
</dbReference>
<dbReference type="GO" id="GO:0006633">
    <property type="term" value="P:fatty acid biosynthetic process"/>
    <property type="evidence" value="ECO:0007669"/>
    <property type="project" value="InterPro"/>
</dbReference>
<dbReference type="SUPFAM" id="SSF53901">
    <property type="entry name" value="Thiolase-like"/>
    <property type="match status" value="1"/>
</dbReference>
<feature type="domain" description="PKS/mFAS DH" evidence="11">
    <location>
        <begin position="972"/>
        <end position="1257"/>
    </location>
</feature>
<dbReference type="PROSITE" id="PS00606">
    <property type="entry name" value="KS3_1"/>
    <property type="match status" value="1"/>
</dbReference>
<dbReference type="Pfam" id="PF02801">
    <property type="entry name" value="Ketoacyl-synt_C"/>
    <property type="match status" value="1"/>
</dbReference>
<feature type="region of interest" description="Disordered" evidence="8">
    <location>
        <begin position="2484"/>
        <end position="2581"/>
    </location>
</feature>
<dbReference type="InterPro" id="IPR042104">
    <property type="entry name" value="PKS_dehydratase_sf"/>
</dbReference>
<evidence type="ECO:0000256" key="5">
    <source>
        <dbReference type="ARBA" id="ARBA00023268"/>
    </source>
</evidence>
<evidence type="ECO:0000256" key="4">
    <source>
        <dbReference type="ARBA" id="ARBA00022857"/>
    </source>
</evidence>
<dbReference type="InterPro" id="IPR016035">
    <property type="entry name" value="Acyl_Trfase/lysoPLipase"/>
</dbReference>
<dbReference type="InterPro" id="IPR016036">
    <property type="entry name" value="Malonyl_transacylase_ACP-bd"/>
</dbReference>
<reference evidence="12" key="1">
    <citation type="submission" date="2020-06" db="EMBL/GenBank/DDBJ databases">
        <authorList>
            <consortium name="Plant Systems Biology data submission"/>
        </authorList>
    </citation>
    <scope>NUCLEOTIDE SEQUENCE</scope>
    <source>
        <strain evidence="12">D6</strain>
    </source>
</reference>
<dbReference type="SMART" id="SM00822">
    <property type="entry name" value="PKS_KR"/>
    <property type="match status" value="1"/>
</dbReference>
<dbReference type="InterPro" id="IPR013968">
    <property type="entry name" value="PKS_KR"/>
</dbReference>
<dbReference type="SUPFAM" id="SSF47336">
    <property type="entry name" value="ACP-like"/>
    <property type="match status" value="1"/>
</dbReference>
<dbReference type="SUPFAM" id="SSF52151">
    <property type="entry name" value="FabD/lysophospholipase-like"/>
    <property type="match status" value="1"/>
</dbReference>
<feature type="region of interest" description="Disordered" evidence="8">
    <location>
        <begin position="962"/>
        <end position="982"/>
    </location>
</feature>
<dbReference type="InterPro" id="IPR036736">
    <property type="entry name" value="ACP-like_sf"/>
</dbReference>
<dbReference type="InterPro" id="IPR049551">
    <property type="entry name" value="PKS_DH_C"/>
</dbReference>
<dbReference type="InterPro" id="IPR009081">
    <property type="entry name" value="PP-bd_ACP"/>
</dbReference>
<dbReference type="PROSITE" id="PS52004">
    <property type="entry name" value="KS3_2"/>
    <property type="match status" value="1"/>
</dbReference>
<dbReference type="InterPro" id="IPR001227">
    <property type="entry name" value="Ac_transferase_dom_sf"/>
</dbReference>
<dbReference type="SMART" id="SM00827">
    <property type="entry name" value="PKS_AT"/>
    <property type="match status" value="1"/>
</dbReference>
<evidence type="ECO:0000259" key="10">
    <source>
        <dbReference type="PROSITE" id="PS52004"/>
    </source>
</evidence>
<dbReference type="InterPro" id="IPR049900">
    <property type="entry name" value="PKS_mFAS_DH"/>
</dbReference>
<dbReference type="InterPro" id="IPR050091">
    <property type="entry name" value="PKS_NRPS_Biosynth_Enz"/>
</dbReference>
<dbReference type="PROSITE" id="PS50075">
    <property type="entry name" value="CARRIER"/>
    <property type="match status" value="1"/>
</dbReference>
<sequence>MRTAQQPNGCCGKFPDYEPIAIVGMGCRLPGAESLLEYWRMLRRGKAQMQPMPKGTENERWNADHFYDPSATKRGKITHETICLLDQVDKFDADFFRLNPKEVAEMDPQHRLLLEATYESLEDAGWSLQDLAAPDNNVGVFVGAYAPDWTVMAASEMNGVNNYTITSRRLFMISNRLSHWFGLEGPSMTVDTACSSSLTAVHLAATALQKGECRVAMACGANILLHPYISMELSRQGVFSKDGALRAFDKDASGYIRGEGVGTLLLKPAAQARADGDRIYALIAGSVASAGGKTQIITQPNPDAEAAMMTRALQLAKLKRDDIRFVEAHGTGTPVGDAIELKAILEAYGLDQRSSNVPRLKIGSVKSLIGHLEPGSGIASIIKMALSLYYGEFTPNANFKEPNDTIAGKDIDVQVSVESIEDHGSHTAVGINSFGIGGSLGHVILQTGDTHADIIKDSGTKSGAGWTLTLQPPTEGKQLFFPFSAASRVALKGLLLTWLRLLETQEDPGRTDLLQGTNLETEFLTFDSSLVAYALSKRSHLAVRVLVVASSSFEFQAGLKKAIASVESIPKNSLELRASKSNALFVFPGQGPQTISMGKDLYSKFPGFSKAVHQVDKEFEAQSGVSIIRKMQLFQRDEIDPKNPRMMEDPAFCQSALLMFQIGLFEVLKAFGVSPAICIGHSGGEVAAAWAAGAIDLQEAVTIALARSVAFGSLNDTGGMLVVNADRATIERLMNTCSKSPNWFCEVAAFNSQTSCVLAGNKASLCKMEETSKAEGLFAKMMRTTTPYHSSAIAPNRQKMIQILSGNLRRGTPRVPFVSSSLGRELNAPKETVDEEYWWRNVREPVLFHKAMRDIFQKSAAGNLPKVDYIFELSNHPVLGATILDVFRETDLSGSKAPSIINPVYRNKPEKESIENALIRSYQLGDSVDPISLVKDVAVPRSPVSFLLPRYNWNHDTSFWSEPKSSKETRLHGKASSGATSSSIERVGSPYEISLDTDTFLQDHVVNGEIVFPGAGYMMTALRFVDISEESNSGAAIVLLDVSFENPLILSQETPTPVLLKWPKTGGNTSRYSFSHPTLNNVYSAGTVGTITSAFAKQAFYELKPPTLDKSSATVIAKEVLYANLKRRGLEYGDAFRKIRFAQVESGICVGLVEGRPPQSRYFDIAILDCCFQLCVLLVQDNDSAYIPLGVKRYVHLFEPAAGRDLLVESVVLDKQGAKVRFDIRIWESSADANRPPRLCAVCEELTVSRLGSVASGNQTAYETIYQRLAVSDDEWTFVAGAVMSLPPTAPRNTGLDRCASEILQEWKAGCLVDADGAPTPRQNFEISLQETREESRVSTISATGKKLSDFHSHATASLNSFHSSPLSTYDQGLFSSMTEIFEMLIETRHVVKIAVIVPRSDAFFVEAFSKSISALSFDRDSRSFEFVFYFVDGEVPGLPKEVVRGLSAGGISSRSEVVAPDLESFQFPEHDVSDCQALVSVNIHRTLVLRQTLSRFSELLSPKGFLLSAETVSVYQPGLLTVAAHESWWSHDDERPGTYPWLSVDQWKGALRQSPFDTGSFIASKVLENEFVSMCLITSRIARVKPPKDQKSLMVMLGSYGRDSFRNISAKCEQKGRQVIKLESPSVEDFQCSLAQAQSGLGSYANINLFVVPELLTHGSPDVVWRLMAFLQAFATEMRRTRGTSKPKTIVLLGNGPSCHAVVGLCRAVNHELDINLRLLWFQDEVRSPLNTSGIATTLLSSFSFSQPEVCVKGGRCYVPKIVPFVQMKPGMSTPTPAESDNEWCLETPSLLGNVITLKDAFFGQHVQRSRKPAKDSVRIRVKAVGLNFKHVMILLGMLQGYDLENSGGECAGIIEDIGDEKLAAEHGLKVGDEVVALLRSSGISSTVDTFASWTFRLPNGMSFEEAATIPLCFATAYYGLVKKAQIEKGETVLVHSAAGGVGIAAIQITQMMGGHVIASVSSEAKRNSLRKNFGVVDFVQSRSLDFEQQVLEITDGKGVDIVLNSLAGEALQAGVRCLAPCGRFIEIGKIDILNHSQLPLTGFEHNLSFLSCHLDFLMKNDVKIAKLLRELFQCFYDGQLKPLIHSTSPVSAALSEAQRMSQGKHIGKIVLTMASETNTADPILSNDVPCKPSRVHRFRPDASYMITGGLGSVGLALAEAMAQSGAGKIVLVSRRPPRTYWQKKLIDRVQALGSSVTVQCLDVGNAEAVQELVSSCSTREYTLKGVICLAGVTDDGTFESMTAGKVDKVMKPKMGAENFHLATKDHGMNLDFFLMTSSIVAAIGNIGQANYAAANHYLTGLMRIRHSQGLPAAVIELGAVVGEFGSGMIQDASLIQVLKSRGIHTISLKQAVDGHLELMTQSSRNRHVIHANVSWNLENYPPSISKRFSHLAANGIYQPTDQSSQDAPGQTIEEAREKIINELSDILQVNPADVEPEMALSNYGLDSLGSVQLINFLKGELGITATQFDILGAATVNSLLGKMQSKPPSPPATNSISERDTPPAADTIAVTETSQPERNIAETTRPGMTPTKTAQKLKRNQSWDESAAATESSSSSSSEHGNGSTVDFSGASGLGLDQDPAAEAGGPVVLLTGATGFIGGRLLGELLSLSDNNVRVACLVRSKLDHSSMSMKKQDAKQRLQASLEKHGFSLVEERVIVFIAKDNFLSMEEEDIQFCEDHVTSIIHLAAWINWGMNLSEHQETNGQQVRNIFNVTKRVGARRKIGFHFMSSTAVTSAALSIPETFHLPVHRAVSGYGQFKWHMEQWLVQEAKSYPNRIFCFCYRTPFVIGRHVQPTTVPSALIQGGTALKCMPDFQSCLPLYPLDALCQATALCALSSPEVTAQLLNPNNPGNVKVLHLTLPRPMSPREQMKLFGSAGADGTDRILPVDVYCKELNHSLWTCNPTNSRSLKSIRSVLQLVLKPLSFSEEEGAGSFDTQYTTSALTKLAKQNFPNATIQDFGDVTLSQDLLAEYIQSAKMHWKKSAAA</sequence>
<dbReference type="SMART" id="SM00829">
    <property type="entry name" value="PKS_ER"/>
    <property type="match status" value="1"/>
</dbReference>
<gene>
    <name evidence="12" type="ORF">SEMRO_908_G218850.1</name>
</gene>
<dbReference type="InterPro" id="IPR020807">
    <property type="entry name" value="PKS_DH"/>
</dbReference>
<dbReference type="CDD" id="cd05195">
    <property type="entry name" value="enoyl_red"/>
    <property type="match status" value="1"/>
</dbReference>
<dbReference type="Gene3D" id="3.90.180.10">
    <property type="entry name" value="Medium-chain alcohol dehydrogenases, catalytic domain"/>
    <property type="match status" value="1"/>
</dbReference>
<dbReference type="GO" id="GO:0031177">
    <property type="term" value="F:phosphopantetheine binding"/>
    <property type="evidence" value="ECO:0007669"/>
    <property type="project" value="InterPro"/>
</dbReference>
<dbReference type="Gene3D" id="3.40.47.10">
    <property type="match status" value="1"/>
</dbReference>
<dbReference type="SMART" id="SM00826">
    <property type="entry name" value="PKS_DH"/>
    <property type="match status" value="1"/>
</dbReference>
<dbReference type="CDD" id="cd00833">
    <property type="entry name" value="PKS"/>
    <property type="match status" value="1"/>
</dbReference>
<feature type="active site" description="Proton acceptor; for dehydratase activity" evidence="7">
    <location>
        <position position="1004"/>
    </location>
</feature>
<dbReference type="InterPro" id="IPR013120">
    <property type="entry name" value="FAR_NAD-bd"/>
</dbReference>
<feature type="region of interest" description="N-terminal hotdog fold" evidence="7">
    <location>
        <begin position="972"/>
        <end position="1098"/>
    </location>
</feature>
<dbReference type="InterPro" id="IPR036291">
    <property type="entry name" value="NAD(P)-bd_dom_sf"/>
</dbReference>
<dbReference type="Pfam" id="PF00107">
    <property type="entry name" value="ADH_zinc_N"/>
    <property type="match status" value="1"/>
</dbReference>